<gene>
    <name evidence="1" type="ORF">DPEC_G00283340</name>
</gene>
<accession>A0ACC2FJ93</accession>
<keyword evidence="2" id="KW-1185">Reference proteome</keyword>
<name>A0ACC2FJ93_DALPE</name>
<reference evidence="1" key="1">
    <citation type="submission" date="2021-05" db="EMBL/GenBank/DDBJ databases">
        <authorList>
            <person name="Pan Q."/>
            <person name="Jouanno E."/>
            <person name="Zahm M."/>
            <person name="Klopp C."/>
            <person name="Cabau C."/>
            <person name="Louis A."/>
            <person name="Berthelot C."/>
            <person name="Parey E."/>
            <person name="Roest Crollius H."/>
            <person name="Montfort J."/>
            <person name="Robinson-Rechavi M."/>
            <person name="Bouchez O."/>
            <person name="Lampietro C."/>
            <person name="Lopez Roques C."/>
            <person name="Donnadieu C."/>
            <person name="Postlethwait J."/>
            <person name="Bobe J."/>
            <person name="Dillon D."/>
            <person name="Chandos A."/>
            <person name="von Hippel F."/>
            <person name="Guiguen Y."/>
        </authorList>
    </citation>
    <scope>NUCLEOTIDE SEQUENCE</scope>
    <source>
        <strain evidence="1">YG-Jan2019</strain>
    </source>
</reference>
<protein>
    <submittedName>
        <fullName evidence="1">Uncharacterized protein</fullName>
    </submittedName>
</protein>
<evidence type="ECO:0000313" key="1">
    <source>
        <dbReference type="EMBL" id="KAJ7991392.1"/>
    </source>
</evidence>
<dbReference type="Proteomes" id="UP001157502">
    <property type="component" value="Chromosome 26"/>
</dbReference>
<comment type="caution">
    <text evidence="1">The sequence shown here is derived from an EMBL/GenBank/DDBJ whole genome shotgun (WGS) entry which is preliminary data.</text>
</comment>
<proteinExistence type="predicted"/>
<organism evidence="1 2">
    <name type="scientific">Dallia pectoralis</name>
    <name type="common">Alaska blackfish</name>
    <dbReference type="NCBI Taxonomy" id="75939"/>
    <lineage>
        <taxon>Eukaryota</taxon>
        <taxon>Metazoa</taxon>
        <taxon>Chordata</taxon>
        <taxon>Craniata</taxon>
        <taxon>Vertebrata</taxon>
        <taxon>Euteleostomi</taxon>
        <taxon>Actinopterygii</taxon>
        <taxon>Neopterygii</taxon>
        <taxon>Teleostei</taxon>
        <taxon>Protacanthopterygii</taxon>
        <taxon>Esociformes</taxon>
        <taxon>Umbridae</taxon>
        <taxon>Dallia</taxon>
    </lineage>
</organism>
<sequence length="73" mass="8670">MYHWLTYSDIRRCWLTTPIGADDDMRTPNGCRLGELSRAWPALIGRRWRHKGIPEDARLAGRELRFTRKRKTS</sequence>
<dbReference type="EMBL" id="CM055753">
    <property type="protein sequence ID" value="KAJ7991392.1"/>
    <property type="molecule type" value="Genomic_DNA"/>
</dbReference>
<evidence type="ECO:0000313" key="2">
    <source>
        <dbReference type="Proteomes" id="UP001157502"/>
    </source>
</evidence>